<dbReference type="GO" id="GO:0005829">
    <property type="term" value="C:cytosol"/>
    <property type="evidence" value="ECO:0007669"/>
    <property type="project" value="TreeGrafter"/>
</dbReference>
<evidence type="ECO:0000259" key="6">
    <source>
        <dbReference type="Pfam" id="PF01048"/>
    </source>
</evidence>
<organism evidence="7 8">
    <name type="scientific">Candidatus Aphodoplasma excrementigallinarum</name>
    <dbReference type="NCBI Taxonomy" id="2840673"/>
    <lineage>
        <taxon>Bacteria</taxon>
        <taxon>Bacillati</taxon>
        <taxon>Bacillota</taxon>
        <taxon>Clostridia</taxon>
        <taxon>Eubacteriales</taxon>
        <taxon>Candidatus Aphodoplasma</taxon>
    </lineage>
</organism>
<dbReference type="Pfam" id="PF01048">
    <property type="entry name" value="PNP_UDP_1"/>
    <property type="match status" value="1"/>
</dbReference>
<evidence type="ECO:0000256" key="2">
    <source>
        <dbReference type="ARBA" id="ARBA00011974"/>
    </source>
</evidence>
<dbReference type="Proteomes" id="UP000886743">
    <property type="component" value="Unassembled WGS sequence"/>
</dbReference>
<reference evidence="7" key="1">
    <citation type="submission" date="2020-10" db="EMBL/GenBank/DDBJ databases">
        <authorList>
            <person name="Gilroy R."/>
        </authorList>
    </citation>
    <scope>NUCLEOTIDE SEQUENCE</scope>
    <source>
        <strain evidence="7">4920</strain>
    </source>
</reference>
<accession>A0A9D1NF42</accession>
<dbReference type="InterPro" id="IPR000845">
    <property type="entry name" value="Nucleoside_phosphorylase_d"/>
</dbReference>
<dbReference type="EC" id="3.2.2.9" evidence="2"/>
<keyword evidence="5" id="KW-0486">Methionine biosynthesis</keyword>
<comment type="caution">
    <text evidence="7">The sequence shown here is derived from an EMBL/GenBank/DDBJ whole genome shotgun (WGS) entry which is preliminary data.</text>
</comment>
<dbReference type="PANTHER" id="PTHR46832:SF1">
    <property type="entry name" value="5'-METHYLTHIOADENOSINE_S-ADENOSYLHOMOCYSTEINE NUCLEOSIDASE"/>
    <property type="match status" value="1"/>
</dbReference>
<dbReference type="GO" id="GO:0008930">
    <property type="term" value="F:methylthioadenosine nucleosidase activity"/>
    <property type="evidence" value="ECO:0007669"/>
    <property type="project" value="InterPro"/>
</dbReference>
<feature type="domain" description="Nucleoside phosphorylase" evidence="6">
    <location>
        <begin position="2"/>
        <end position="225"/>
    </location>
</feature>
<evidence type="ECO:0000313" key="7">
    <source>
        <dbReference type="EMBL" id="HIV01978.1"/>
    </source>
</evidence>
<evidence type="ECO:0000313" key="8">
    <source>
        <dbReference type="Proteomes" id="UP000886743"/>
    </source>
</evidence>
<comment type="pathway">
    <text evidence="1">Amino-acid biosynthesis; L-methionine biosynthesis via salvage pathway; S-methyl-5-thio-alpha-D-ribose 1-phosphate from S-methyl-5'-thioadenosine (hydrolase route): step 1/2.</text>
</comment>
<dbReference type="PANTHER" id="PTHR46832">
    <property type="entry name" value="5'-METHYLTHIOADENOSINE/S-ADENOSYLHOMOCYSTEINE NUCLEOSIDASE"/>
    <property type="match status" value="1"/>
</dbReference>
<dbReference type="CDD" id="cd09008">
    <property type="entry name" value="MTAN"/>
    <property type="match status" value="1"/>
</dbReference>
<dbReference type="GO" id="GO:0009164">
    <property type="term" value="P:nucleoside catabolic process"/>
    <property type="evidence" value="ECO:0007669"/>
    <property type="project" value="InterPro"/>
</dbReference>
<name>A0A9D1NF42_9FIRM</name>
<dbReference type="InterPro" id="IPR010049">
    <property type="entry name" value="MTA_SAH_Nsdase"/>
</dbReference>
<evidence type="ECO:0000256" key="1">
    <source>
        <dbReference type="ARBA" id="ARBA00004945"/>
    </source>
</evidence>
<dbReference type="GO" id="GO:0019509">
    <property type="term" value="P:L-methionine salvage from methylthioadenosine"/>
    <property type="evidence" value="ECO:0007669"/>
    <property type="project" value="InterPro"/>
</dbReference>
<dbReference type="NCBIfam" id="NF004079">
    <property type="entry name" value="PRK05584.1"/>
    <property type="match status" value="1"/>
</dbReference>
<reference evidence="7" key="2">
    <citation type="journal article" date="2021" name="PeerJ">
        <title>Extensive microbial diversity within the chicken gut microbiome revealed by metagenomics and culture.</title>
        <authorList>
            <person name="Gilroy R."/>
            <person name="Ravi A."/>
            <person name="Getino M."/>
            <person name="Pursley I."/>
            <person name="Horton D.L."/>
            <person name="Alikhan N.F."/>
            <person name="Baker D."/>
            <person name="Gharbi K."/>
            <person name="Hall N."/>
            <person name="Watson M."/>
            <person name="Adriaenssens E.M."/>
            <person name="Foster-Nyarko E."/>
            <person name="Jarju S."/>
            <person name="Secka A."/>
            <person name="Antonio M."/>
            <person name="Oren A."/>
            <person name="Chaudhuri R.R."/>
            <person name="La Ragione R."/>
            <person name="Hildebrand F."/>
            <person name="Pallen M.J."/>
        </authorList>
    </citation>
    <scope>NUCLEOTIDE SEQUENCE</scope>
    <source>
        <strain evidence="7">4920</strain>
    </source>
</reference>
<proteinExistence type="predicted"/>
<keyword evidence="3" id="KW-0028">Amino-acid biosynthesis</keyword>
<dbReference type="GO" id="GO:0019284">
    <property type="term" value="P:L-methionine salvage from S-adenosylmethionine"/>
    <property type="evidence" value="ECO:0007669"/>
    <property type="project" value="TreeGrafter"/>
</dbReference>
<dbReference type="AlphaFoldDB" id="A0A9D1NF42"/>
<protein>
    <recommendedName>
        <fullName evidence="2">adenosylhomocysteine nucleosidase</fullName>
        <ecNumber evidence="2">3.2.2.9</ecNumber>
    </recommendedName>
</protein>
<dbReference type="Gene3D" id="3.40.50.1580">
    <property type="entry name" value="Nucleoside phosphorylase domain"/>
    <property type="match status" value="1"/>
</dbReference>
<dbReference type="InterPro" id="IPR035994">
    <property type="entry name" value="Nucleoside_phosphorylase_sf"/>
</dbReference>
<keyword evidence="7" id="KW-0326">Glycosidase</keyword>
<evidence type="ECO:0000256" key="4">
    <source>
        <dbReference type="ARBA" id="ARBA00022801"/>
    </source>
</evidence>
<keyword evidence="4 7" id="KW-0378">Hydrolase</keyword>
<sequence length="227" mass="23532">MIGIIGAMDIEVDLLKQAMEGAQEHVISGIRYLQGKLCGKEAVVARCGVGKVNAAVCAQTMILEYQPDALINTGVAGSLSNTLDIGSIAIADFVVQSDIDTTALGEPIGLVPTLNVVDIPCSPRVAQRLMDAGTELGLSCTRGTIATSDTFVAAAERKAYLTKQFGAIACEMEGGSIGQVCCMNGVDFGIVRAISDKADGSSHMDYGAFCAMAAKNSAKLICAYLQG</sequence>
<dbReference type="NCBIfam" id="TIGR01704">
    <property type="entry name" value="MTA_SAH-Nsdase"/>
    <property type="match status" value="1"/>
</dbReference>
<dbReference type="EMBL" id="DVOF01000006">
    <property type="protein sequence ID" value="HIV01978.1"/>
    <property type="molecule type" value="Genomic_DNA"/>
</dbReference>
<evidence type="ECO:0000256" key="5">
    <source>
        <dbReference type="ARBA" id="ARBA00023167"/>
    </source>
</evidence>
<evidence type="ECO:0000256" key="3">
    <source>
        <dbReference type="ARBA" id="ARBA00022605"/>
    </source>
</evidence>
<dbReference type="GO" id="GO:0008782">
    <property type="term" value="F:adenosylhomocysteine nucleosidase activity"/>
    <property type="evidence" value="ECO:0007669"/>
    <property type="project" value="UniProtKB-EC"/>
</dbReference>
<dbReference type="SUPFAM" id="SSF53167">
    <property type="entry name" value="Purine and uridine phosphorylases"/>
    <property type="match status" value="1"/>
</dbReference>
<gene>
    <name evidence="7" type="ORF">IAC74_00280</name>
</gene>